<dbReference type="Proteomes" id="UP000799778">
    <property type="component" value="Unassembled WGS sequence"/>
</dbReference>
<feature type="region of interest" description="Disordered" evidence="2">
    <location>
        <begin position="690"/>
        <end position="724"/>
    </location>
</feature>
<feature type="region of interest" description="Disordered" evidence="2">
    <location>
        <begin position="301"/>
        <end position="334"/>
    </location>
</feature>
<name>A0A6A5XD63_9PLEO</name>
<feature type="region of interest" description="Disordered" evidence="2">
    <location>
        <begin position="1"/>
        <end position="63"/>
    </location>
</feature>
<dbReference type="AlphaFoldDB" id="A0A6A5XD63"/>
<dbReference type="PANTHER" id="PTHR42041:SF1">
    <property type="entry name" value="DNA ENDONUCLEASE ACTIVATOR CTP1 C-TERMINAL DOMAIN-CONTAINING PROTEIN"/>
    <property type="match status" value="1"/>
</dbReference>
<dbReference type="RefSeq" id="XP_033379198.1">
    <property type="nucleotide sequence ID" value="XM_033529130.1"/>
</dbReference>
<feature type="coiled-coil region" evidence="1">
    <location>
        <begin position="210"/>
        <end position="290"/>
    </location>
</feature>
<keyword evidence="4" id="KW-1185">Reference proteome</keyword>
<feature type="compositionally biased region" description="Basic and acidic residues" evidence="2">
    <location>
        <begin position="704"/>
        <end position="715"/>
    </location>
</feature>
<evidence type="ECO:0000256" key="2">
    <source>
        <dbReference type="SAM" id="MobiDB-lite"/>
    </source>
</evidence>
<dbReference type="EMBL" id="ML978075">
    <property type="protein sequence ID" value="KAF2010859.1"/>
    <property type="molecule type" value="Genomic_DNA"/>
</dbReference>
<sequence>MDPPSPSKNPMSPGMPVFPVSPERLAGTKPLYGAPSSPQSPALSSPLRMSPLRSSHRRNDSDVSVHGLAARFETLDVKDHKEAQQRFAQAIDKIKVKHLSEMRALEKQYQDRLCRQEQRIEQMVEAEKAAKEAVQNVVSKDDWDRQRKEYREAQKKWEGKANEVNDLRKLAERKAHEATHENKVLVNKVNHYKKKCVELSKEMIQATGQIPTLQADMQSLKKERRRLESDLKFHSAEAEKYKNQVYGLQVDLEGVEARLNEEIQTVKATLALVEAERDALKTSLKEEEVLRIAAEGQIPLPAATTDEHDEFGSPVRSPRKPRAFDRDEEDKENVAPKKNAVELKFLRQELAAEKRLRMRAEDQVDFMKMECQFQCCSCRIADLKGSKYVHDNALTADMELIKASLPAMTPPASDHGDEQMEDAGPEEELVEIARPNTPPTEGEDVQVDKTEESAISSVAATELPSDGTERTFDAIAYPVPPASDAVEPETAYSPTTGTFHVLAPQTQMPASMHIATPAKPSRLGQAPLIEDAPASSPFAPDASGTMIHHEDISSMQLKPEQMNEFENVVDLQSEQRASLQKHQEIQIHEDVIDDSDEEEDDEPQTPLHGPSAPATPAQYLTRTITTTTTIPIHFSPMTPAVQAPDKMMTPVTVAHAPTAAQAQVLGEITLNKLPFDREAALEAIRQRRGRARSMAAGQGTPMKKMLEGVKERRDISAPVSKIRR</sequence>
<feature type="compositionally biased region" description="Acidic residues" evidence="2">
    <location>
        <begin position="594"/>
        <end position="603"/>
    </location>
</feature>
<evidence type="ECO:0000313" key="4">
    <source>
        <dbReference type="Proteomes" id="UP000799778"/>
    </source>
</evidence>
<feature type="compositionally biased region" description="Low complexity" evidence="2">
    <location>
        <begin position="34"/>
        <end position="53"/>
    </location>
</feature>
<dbReference type="Gene3D" id="1.10.287.1490">
    <property type="match status" value="1"/>
</dbReference>
<organism evidence="3 4">
    <name type="scientific">Aaosphaeria arxii CBS 175.79</name>
    <dbReference type="NCBI Taxonomy" id="1450172"/>
    <lineage>
        <taxon>Eukaryota</taxon>
        <taxon>Fungi</taxon>
        <taxon>Dikarya</taxon>
        <taxon>Ascomycota</taxon>
        <taxon>Pezizomycotina</taxon>
        <taxon>Dothideomycetes</taxon>
        <taxon>Pleosporomycetidae</taxon>
        <taxon>Pleosporales</taxon>
        <taxon>Pleosporales incertae sedis</taxon>
        <taxon>Aaosphaeria</taxon>
    </lineage>
</organism>
<reference evidence="3" key="1">
    <citation type="journal article" date="2020" name="Stud. Mycol.">
        <title>101 Dothideomycetes genomes: a test case for predicting lifestyles and emergence of pathogens.</title>
        <authorList>
            <person name="Haridas S."/>
            <person name="Albert R."/>
            <person name="Binder M."/>
            <person name="Bloem J."/>
            <person name="Labutti K."/>
            <person name="Salamov A."/>
            <person name="Andreopoulos B."/>
            <person name="Baker S."/>
            <person name="Barry K."/>
            <person name="Bills G."/>
            <person name="Bluhm B."/>
            <person name="Cannon C."/>
            <person name="Castanera R."/>
            <person name="Culley D."/>
            <person name="Daum C."/>
            <person name="Ezra D."/>
            <person name="Gonzalez J."/>
            <person name="Henrissat B."/>
            <person name="Kuo A."/>
            <person name="Liang C."/>
            <person name="Lipzen A."/>
            <person name="Lutzoni F."/>
            <person name="Magnuson J."/>
            <person name="Mondo S."/>
            <person name="Nolan M."/>
            <person name="Ohm R."/>
            <person name="Pangilinan J."/>
            <person name="Park H.-J."/>
            <person name="Ramirez L."/>
            <person name="Alfaro M."/>
            <person name="Sun H."/>
            <person name="Tritt A."/>
            <person name="Yoshinaga Y."/>
            <person name="Zwiers L.-H."/>
            <person name="Turgeon B."/>
            <person name="Goodwin S."/>
            <person name="Spatafora J."/>
            <person name="Crous P."/>
            <person name="Grigoriev I."/>
        </authorList>
    </citation>
    <scope>NUCLEOTIDE SEQUENCE</scope>
    <source>
        <strain evidence="3">CBS 175.79</strain>
    </source>
</reference>
<accession>A0A6A5XD63</accession>
<proteinExistence type="predicted"/>
<evidence type="ECO:0000256" key="1">
    <source>
        <dbReference type="SAM" id="Coils"/>
    </source>
</evidence>
<dbReference type="OrthoDB" id="4495335at2759"/>
<keyword evidence="1" id="KW-0175">Coiled coil</keyword>
<dbReference type="GeneID" id="54286527"/>
<evidence type="ECO:0000313" key="3">
    <source>
        <dbReference type="EMBL" id="KAF2010859.1"/>
    </source>
</evidence>
<dbReference type="PANTHER" id="PTHR42041">
    <property type="entry name" value="DNA ENDONUCLEASE ACTIVATOR CTP1 C-TERMINAL DOMAIN-CONTAINING PROTEIN"/>
    <property type="match status" value="1"/>
</dbReference>
<gene>
    <name evidence="3" type="ORF">BU24DRAFT_427063</name>
</gene>
<feature type="region of interest" description="Disordered" evidence="2">
    <location>
        <begin position="594"/>
        <end position="617"/>
    </location>
</feature>
<protein>
    <submittedName>
        <fullName evidence="3">Uncharacterized protein</fullName>
    </submittedName>
</protein>